<dbReference type="Proteomes" id="UP000014411">
    <property type="component" value="Unassembled WGS sequence"/>
</dbReference>
<dbReference type="AntiFam" id="ANF00104">
    <property type="entry name" value="Shadow ORF (opposite FlhA)"/>
</dbReference>
<reference evidence="2 3" key="1">
    <citation type="journal article" date="2012" name="J. Bacteriol.">
        <title>Genome sequence of Rhizobium grahamii CCGE502, a broad-host-range symbiont with low nodulation competitiveness in Phaseolus vulgaris.</title>
        <authorList>
            <person name="Althabegoiti M.J."/>
            <person name="Lozano L."/>
            <person name="Torres-Tejerizo G."/>
            <person name="Ormeno-Orrillo E."/>
            <person name="Rogel M.A."/>
            <person name="Gonzalez V."/>
            <person name="Martinez-Romero E."/>
        </authorList>
    </citation>
    <scope>NUCLEOTIDE SEQUENCE [LARGE SCALE GENOMIC DNA]</scope>
    <source>
        <strain evidence="2 3">CCGE 502</strain>
    </source>
</reference>
<dbReference type="EMBL" id="AEYE02000004">
    <property type="protein sequence ID" value="EPE99738.1"/>
    <property type="molecule type" value="Genomic_DNA"/>
</dbReference>
<sequence length="281" mass="31188">MPAERSASIDICLPGIASRVKRAPTSAIRVAPLVMTMKLMVIRIRKTIRPITKSPDMTRLANPAMTPPAASWPSLPCERMTRVVAMLSAKRVMVAIRRMVGKDEKSSGFWIHSATIRINTEKAIENARPISIRKGGIGRKSTQMITMMPMAKPISRTLSPAFGRGSAGGCAISIPSLHERCGHDAHQFGSRTKWRSLREGGSEAGLDARKHQIGENRNLRPDERRGDADGDEDGHDLRNEGERCFLNLCQRLEERDDQTDHHGRRDRRAGGNENGPDRCLE</sequence>
<gene>
    <name evidence="2" type="ORF">RGCCGE502_03512</name>
</gene>
<keyword evidence="3" id="KW-1185">Reference proteome</keyword>
<protein>
    <submittedName>
        <fullName evidence="2">Uncharacterized protein</fullName>
    </submittedName>
</protein>
<dbReference type="AlphaFoldDB" id="S3ILY0"/>
<comment type="caution">
    <text evidence="2">The sequence shown here is derived from an EMBL/GenBank/DDBJ whole genome shotgun (WGS) entry which is preliminary data.</text>
</comment>
<evidence type="ECO:0000313" key="2">
    <source>
        <dbReference type="EMBL" id="EPE99738.1"/>
    </source>
</evidence>
<dbReference type="HOGENOM" id="CLU_989985_0_0_5"/>
<proteinExistence type="predicted"/>
<evidence type="ECO:0000313" key="3">
    <source>
        <dbReference type="Proteomes" id="UP000014411"/>
    </source>
</evidence>
<accession>S3ILY0</accession>
<feature type="region of interest" description="Disordered" evidence="1">
    <location>
        <begin position="255"/>
        <end position="281"/>
    </location>
</feature>
<feature type="region of interest" description="Disordered" evidence="1">
    <location>
        <begin position="192"/>
        <end position="238"/>
    </location>
</feature>
<organism evidence="2 3">
    <name type="scientific">Rhizobium grahamii CCGE 502</name>
    <dbReference type="NCBI Taxonomy" id="990285"/>
    <lineage>
        <taxon>Bacteria</taxon>
        <taxon>Pseudomonadati</taxon>
        <taxon>Pseudomonadota</taxon>
        <taxon>Alphaproteobacteria</taxon>
        <taxon>Hyphomicrobiales</taxon>
        <taxon>Rhizobiaceae</taxon>
        <taxon>Rhizobium/Agrobacterium group</taxon>
        <taxon>Rhizobium</taxon>
    </lineage>
</organism>
<evidence type="ECO:0000256" key="1">
    <source>
        <dbReference type="SAM" id="MobiDB-lite"/>
    </source>
</evidence>
<name>S3ILY0_9HYPH</name>
<feature type="compositionally biased region" description="Basic and acidic residues" evidence="1">
    <location>
        <begin position="196"/>
        <end position="228"/>
    </location>
</feature>